<evidence type="ECO:0000313" key="3">
    <source>
        <dbReference type="Proteomes" id="UP000001951"/>
    </source>
</evidence>
<keyword evidence="1" id="KW-0732">Signal</keyword>
<sequence>MMKHIFLLVILISIQIKASPHTENPTIESNNLNDFVFDDNDFLWDDTDLIDDSIFDDLVLHSLSYYPSSQNIRRKLQYPK</sequence>
<reference evidence="2 3" key="1">
    <citation type="journal article" date="2006" name="PLoS Genet.">
        <title>Genome sequence of Rickettsia bellii illuminates the role of amoebae in gene exchanges between intracellular pathogens.</title>
        <authorList>
            <person name="Ogata H."/>
            <person name="La Scola B."/>
            <person name="Audic S."/>
            <person name="Renesto P."/>
            <person name="Blanc G."/>
            <person name="Robert C."/>
            <person name="Fournier P.-E."/>
            <person name="Claverie J.-M."/>
            <person name="Raoult D."/>
        </authorList>
    </citation>
    <scope>NUCLEOTIDE SEQUENCE [LARGE SCALE GENOMIC DNA]</scope>
    <source>
        <strain evidence="2 3">RML369-C</strain>
    </source>
</reference>
<evidence type="ECO:0000256" key="1">
    <source>
        <dbReference type="SAM" id="SignalP"/>
    </source>
</evidence>
<dbReference type="KEGG" id="rbe:RBE_0385"/>
<accession>Q1RJJ8</accession>
<dbReference type="EMBL" id="CP000087">
    <property type="protein sequence ID" value="ABE04466.1"/>
    <property type="molecule type" value="Genomic_DNA"/>
</dbReference>
<name>Q1RJJ8_RICBR</name>
<feature type="chain" id="PRO_5004196557" evidence="1">
    <location>
        <begin position="19"/>
        <end position="80"/>
    </location>
</feature>
<protein>
    <submittedName>
        <fullName evidence="2">Uncharacterized protein</fullName>
    </submittedName>
</protein>
<proteinExistence type="predicted"/>
<evidence type="ECO:0000313" key="2">
    <source>
        <dbReference type="EMBL" id="ABE04466.1"/>
    </source>
</evidence>
<dbReference type="Proteomes" id="UP000001951">
    <property type="component" value="Chromosome"/>
</dbReference>
<organism evidence="2 3">
    <name type="scientific">Rickettsia bellii (strain RML369-C)</name>
    <dbReference type="NCBI Taxonomy" id="336407"/>
    <lineage>
        <taxon>Bacteria</taxon>
        <taxon>Pseudomonadati</taxon>
        <taxon>Pseudomonadota</taxon>
        <taxon>Alphaproteobacteria</taxon>
        <taxon>Rickettsiales</taxon>
        <taxon>Rickettsiaceae</taxon>
        <taxon>Rickettsieae</taxon>
        <taxon>Rickettsia</taxon>
        <taxon>belli group</taxon>
    </lineage>
</organism>
<gene>
    <name evidence="2" type="ordered locus">RBE_0385</name>
</gene>
<feature type="signal peptide" evidence="1">
    <location>
        <begin position="1"/>
        <end position="18"/>
    </location>
</feature>
<dbReference type="HOGENOM" id="CLU_2603781_0_0_5"/>
<dbReference type="AlphaFoldDB" id="Q1RJJ8"/>